<proteinExistence type="predicted"/>
<keyword evidence="1" id="KW-1133">Transmembrane helix</keyword>
<keyword evidence="3" id="KW-1185">Reference proteome</keyword>
<protein>
    <submittedName>
        <fullName evidence="2">Uncharacterized protein</fullName>
    </submittedName>
</protein>
<sequence length="109" mass="12658">MIDNNSMPLPSPTDPPQFSPLSHLFHLWWLFVFWIVHPFRLPPLLDEANYAALAGFPATLGAIAGLVYVLRRYLKLARRLTFSRLFYCLAWMIVTAMTVMAWSKLTRYL</sequence>
<feature type="transmembrane region" description="Helical" evidence="1">
    <location>
        <begin position="51"/>
        <end position="70"/>
    </location>
</feature>
<name>A0ABT7NCQ0_9BURK</name>
<evidence type="ECO:0000313" key="2">
    <source>
        <dbReference type="EMBL" id="MDM0045696.1"/>
    </source>
</evidence>
<evidence type="ECO:0000313" key="3">
    <source>
        <dbReference type="Proteomes" id="UP001174908"/>
    </source>
</evidence>
<keyword evidence="1" id="KW-0812">Transmembrane</keyword>
<comment type="caution">
    <text evidence="2">The sequence shown here is derived from an EMBL/GenBank/DDBJ whole genome shotgun (WGS) entry which is preliminary data.</text>
</comment>
<gene>
    <name evidence="2" type="ORF">QTH91_14495</name>
</gene>
<evidence type="ECO:0000256" key="1">
    <source>
        <dbReference type="SAM" id="Phobius"/>
    </source>
</evidence>
<keyword evidence="1" id="KW-0472">Membrane</keyword>
<dbReference type="RefSeq" id="WP_286660811.1">
    <property type="nucleotide sequence ID" value="NZ_JASZYV010000003.1"/>
</dbReference>
<dbReference type="Proteomes" id="UP001174908">
    <property type="component" value="Unassembled WGS sequence"/>
</dbReference>
<accession>A0ABT7NCQ0</accession>
<reference evidence="2" key="1">
    <citation type="submission" date="2023-06" db="EMBL/GenBank/DDBJ databases">
        <authorList>
            <person name="Jiang Y."/>
            <person name="Liu Q."/>
        </authorList>
    </citation>
    <scope>NUCLEOTIDE SEQUENCE</scope>
    <source>
        <strain evidence="2">CGMCC 1.12089</strain>
    </source>
</reference>
<feature type="transmembrane region" description="Helical" evidence="1">
    <location>
        <begin position="21"/>
        <end position="39"/>
    </location>
</feature>
<organism evidence="2 3">
    <name type="scientific">Variovorax dokdonensis</name>
    <dbReference type="NCBI Taxonomy" id="344883"/>
    <lineage>
        <taxon>Bacteria</taxon>
        <taxon>Pseudomonadati</taxon>
        <taxon>Pseudomonadota</taxon>
        <taxon>Betaproteobacteria</taxon>
        <taxon>Burkholderiales</taxon>
        <taxon>Comamonadaceae</taxon>
        <taxon>Variovorax</taxon>
    </lineage>
</organism>
<dbReference type="EMBL" id="JASZYV010000003">
    <property type="protein sequence ID" value="MDM0045696.1"/>
    <property type="molecule type" value="Genomic_DNA"/>
</dbReference>
<feature type="transmembrane region" description="Helical" evidence="1">
    <location>
        <begin position="82"/>
        <end position="103"/>
    </location>
</feature>